<dbReference type="Pfam" id="PF10094">
    <property type="entry name" value="DUF2332"/>
    <property type="match status" value="1"/>
</dbReference>
<dbReference type="AlphaFoldDB" id="A0A1H4FMN3"/>
<accession>A0A1H4FMN3</accession>
<evidence type="ECO:0008006" key="3">
    <source>
        <dbReference type="Google" id="ProtNLM"/>
    </source>
</evidence>
<keyword evidence="2" id="KW-1185">Reference proteome</keyword>
<protein>
    <recommendedName>
        <fullName evidence="3">DUF2332 domain-containing protein</fullName>
    </recommendedName>
</protein>
<dbReference type="InterPro" id="IPR011200">
    <property type="entry name" value="UCP012608"/>
</dbReference>
<evidence type="ECO:0000313" key="1">
    <source>
        <dbReference type="EMBL" id="SEA98633.1"/>
    </source>
</evidence>
<evidence type="ECO:0000313" key="2">
    <source>
        <dbReference type="Proteomes" id="UP000198584"/>
    </source>
</evidence>
<dbReference type="Proteomes" id="UP000198584">
    <property type="component" value="Unassembled WGS sequence"/>
</dbReference>
<name>A0A1H4FMN3_9BACI</name>
<dbReference type="PIRSF" id="PIRSF012608">
    <property type="entry name" value="UCP012608"/>
    <property type="match status" value="1"/>
</dbReference>
<organism evidence="1 2">
    <name type="scientific">Thalassobacillus cyri</name>
    <dbReference type="NCBI Taxonomy" id="571932"/>
    <lineage>
        <taxon>Bacteria</taxon>
        <taxon>Bacillati</taxon>
        <taxon>Bacillota</taxon>
        <taxon>Bacilli</taxon>
        <taxon>Bacillales</taxon>
        <taxon>Bacillaceae</taxon>
        <taxon>Thalassobacillus</taxon>
    </lineage>
</organism>
<proteinExistence type="predicted"/>
<sequence>MEKNEIAAKFLDFAELECKGSSALYQFLSVKIAGNEELLQLSSYARRGQPIPNLLFGAVHQLLLAGNTHELGHFYPSITGKPKQVEGSFSSFLDFCRTYQKEIIAILQEKLVQTNEVRRCAYLYPLFCYIHKKTGNSLSLVEIGTSAGLQLLWDQYSYSYGGNRSYGNNTSVVHLSSKVRQGSMPELLDSAPPVASRVGVDLHVSDLKDREDALWLKALIWPEHQERLETFDKAVKQFSKSPPSLIEGDGVSMLKELAAQAPSASTLCIFHTHVANQMSRKVKNDLLQKVSAIGRKRDVCHIYNNIEDRKLHLDYVISGVSYAETIGETDGHGGWFDWHVKDCAVQEKRV</sequence>
<gene>
    <name evidence="1" type="ORF">SAMN05421743_11217</name>
</gene>
<dbReference type="STRING" id="571932.SAMN05421743_11217"/>
<dbReference type="EMBL" id="FNQR01000012">
    <property type="protein sequence ID" value="SEA98633.1"/>
    <property type="molecule type" value="Genomic_DNA"/>
</dbReference>
<reference evidence="2" key="1">
    <citation type="submission" date="2016-10" db="EMBL/GenBank/DDBJ databases">
        <authorList>
            <person name="Varghese N."/>
            <person name="Submissions S."/>
        </authorList>
    </citation>
    <scope>NUCLEOTIDE SEQUENCE [LARGE SCALE GENOMIC DNA]</scope>
    <source>
        <strain evidence="2">CCM7597</strain>
    </source>
</reference>